<keyword evidence="3" id="KW-1185">Reference proteome</keyword>
<evidence type="ECO:0000313" key="2">
    <source>
        <dbReference type="EMBL" id="KAJ1150700.1"/>
    </source>
</evidence>
<dbReference type="EMBL" id="JANPWB010000009">
    <property type="protein sequence ID" value="KAJ1150700.1"/>
    <property type="molecule type" value="Genomic_DNA"/>
</dbReference>
<accession>A0AAV7RGQ8</accession>
<name>A0AAV7RGQ8_PLEWA</name>
<feature type="compositionally biased region" description="Gly residues" evidence="1">
    <location>
        <begin position="109"/>
        <end position="118"/>
    </location>
</feature>
<dbReference type="AlphaFoldDB" id="A0AAV7RGQ8"/>
<sequence>MIVMYIIYHDNCYSPTHHWGRSDNQVTPAACAEKRTGPAPVGVGFIAEEIDAIEARRPHSPHNSALPIRKTDEHPKRFEERHLGVRPGSPWHAWRDKEHRASERHVRESGGGGGGCGTAGPHSHGVATQRPKGGTPGVCGDPPGECAALADLTGPVGVDA</sequence>
<comment type="caution">
    <text evidence="2">The sequence shown here is derived from an EMBL/GenBank/DDBJ whole genome shotgun (WGS) entry which is preliminary data.</text>
</comment>
<organism evidence="2 3">
    <name type="scientific">Pleurodeles waltl</name>
    <name type="common">Iberian ribbed newt</name>
    <dbReference type="NCBI Taxonomy" id="8319"/>
    <lineage>
        <taxon>Eukaryota</taxon>
        <taxon>Metazoa</taxon>
        <taxon>Chordata</taxon>
        <taxon>Craniata</taxon>
        <taxon>Vertebrata</taxon>
        <taxon>Euteleostomi</taxon>
        <taxon>Amphibia</taxon>
        <taxon>Batrachia</taxon>
        <taxon>Caudata</taxon>
        <taxon>Salamandroidea</taxon>
        <taxon>Salamandridae</taxon>
        <taxon>Pleurodelinae</taxon>
        <taxon>Pleurodeles</taxon>
    </lineage>
</organism>
<evidence type="ECO:0000256" key="1">
    <source>
        <dbReference type="SAM" id="MobiDB-lite"/>
    </source>
</evidence>
<gene>
    <name evidence="2" type="ORF">NDU88_003490</name>
</gene>
<evidence type="ECO:0000313" key="3">
    <source>
        <dbReference type="Proteomes" id="UP001066276"/>
    </source>
</evidence>
<feature type="compositionally biased region" description="Basic and acidic residues" evidence="1">
    <location>
        <begin position="97"/>
        <end position="108"/>
    </location>
</feature>
<protein>
    <submittedName>
        <fullName evidence="2">Uncharacterized protein</fullName>
    </submittedName>
</protein>
<reference evidence="2" key="1">
    <citation type="journal article" date="2022" name="bioRxiv">
        <title>Sequencing and chromosome-scale assembly of the giantPleurodeles waltlgenome.</title>
        <authorList>
            <person name="Brown T."/>
            <person name="Elewa A."/>
            <person name="Iarovenko S."/>
            <person name="Subramanian E."/>
            <person name="Araus A.J."/>
            <person name="Petzold A."/>
            <person name="Susuki M."/>
            <person name="Suzuki K.-i.T."/>
            <person name="Hayashi T."/>
            <person name="Toyoda A."/>
            <person name="Oliveira C."/>
            <person name="Osipova E."/>
            <person name="Leigh N.D."/>
            <person name="Simon A."/>
            <person name="Yun M.H."/>
        </authorList>
    </citation>
    <scope>NUCLEOTIDE SEQUENCE</scope>
    <source>
        <strain evidence="2">20211129_DDA</strain>
        <tissue evidence="2">Liver</tissue>
    </source>
</reference>
<feature type="region of interest" description="Disordered" evidence="1">
    <location>
        <begin position="97"/>
        <end position="145"/>
    </location>
</feature>
<dbReference type="Proteomes" id="UP001066276">
    <property type="component" value="Chromosome 5"/>
</dbReference>
<proteinExistence type="predicted"/>